<evidence type="ECO:0000313" key="1">
    <source>
        <dbReference type="EMBL" id="AHM57706.1"/>
    </source>
</evidence>
<dbReference type="Proteomes" id="UP000019591">
    <property type="component" value="Plasmid EAL2_808p"/>
</dbReference>
<keyword evidence="1" id="KW-0614">Plasmid</keyword>
<gene>
    <name evidence="1" type="ORF">EAL2_808p02010</name>
</gene>
<evidence type="ECO:0000313" key="2">
    <source>
        <dbReference type="Proteomes" id="UP000019591"/>
    </source>
</evidence>
<accession>W8UA81</accession>
<proteinExistence type="predicted"/>
<dbReference type="HOGENOM" id="CLU_193687_0_0_9"/>
<name>W8UA81_PEPAC</name>
<dbReference type="KEGG" id="eac:EAL2_808p02010"/>
<geneLocation type="plasmid" evidence="1 2">
    <name>EAL2_808p</name>
</geneLocation>
<dbReference type="PATRIC" id="fig|1286171.3.peg.2379"/>
<organism evidence="1 2">
    <name type="scientific">Peptoclostridium acidaminophilum DSM 3953</name>
    <dbReference type="NCBI Taxonomy" id="1286171"/>
    <lineage>
        <taxon>Bacteria</taxon>
        <taxon>Bacillati</taxon>
        <taxon>Bacillota</taxon>
        <taxon>Clostridia</taxon>
        <taxon>Peptostreptococcales</taxon>
        <taxon>Peptoclostridiaceae</taxon>
        <taxon>Peptoclostridium</taxon>
    </lineage>
</organism>
<protein>
    <submittedName>
        <fullName evidence="1">Uncharacterized protein</fullName>
    </submittedName>
</protein>
<reference evidence="1 2" key="1">
    <citation type="journal article" date="2014" name="Genome Announc.">
        <title>Complete Genome Sequence of Amino Acid-Utilizing Eubacterium acidaminophilum al-2 (DSM 3953).</title>
        <authorList>
            <person name="Poehlein A."/>
            <person name="Andreesen J.R."/>
            <person name="Daniel R."/>
        </authorList>
    </citation>
    <scope>NUCLEOTIDE SEQUENCE [LARGE SCALE GENOMIC DNA]</scope>
    <source>
        <strain evidence="1 2">DSM 3953</strain>
        <plasmid evidence="2">Plasmid EAL2_808p</plasmid>
    </source>
</reference>
<dbReference type="EMBL" id="CP007453">
    <property type="protein sequence ID" value="AHM57706.1"/>
    <property type="molecule type" value="Genomic_DNA"/>
</dbReference>
<sequence>MSCKGVAMGVNYRKCPKCGSKNSLKIIYRKPSYSFLLNDERVKFGGCSFILDSPEYFYED</sequence>
<dbReference type="AlphaFoldDB" id="W8UA81"/>
<keyword evidence="2" id="KW-1185">Reference proteome</keyword>